<dbReference type="SUPFAM" id="SSF51735">
    <property type="entry name" value="NAD(P)-binding Rossmann-fold domains"/>
    <property type="match status" value="1"/>
</dbReference>
<accession>A0ABW8HKU8</accession>
<dbReference type="Proteomes" id="UP001617907">
    <property type="component" value="Unassembled WGS sequence"/>
</dbReference>
<dbReference type="InterPro" id="IPR036291">
    <property type="entry name" value="NAD(P)-bd_dom_sf"/>
</dbReference>
<feature type="domain" description="NAD(P)-binding" evidence="1">
    <location>
        <begin position="6"/>
        <end position="177"/>
    </location>
</feature>
<dbReference type="Gene3D" id="3.40.50.720">
    <property type="entry name" value="NAD(P)-binding Rossmann-like Domain"/>
    <property type="match status" value="1"/>
</dbReference>
<dbReference type="InterPro" id="IPR051604">
    <property type="entry name" value="Ergot_Alk_Oxidoreductase"/>
</dbReference>
<sequence>MILVTGATGNIGSALLKELHARGAGPLRGLTRDAARAVFPQGVETVEGDLAEPALLKPALKGVRSLFLVSRLGPDGDILEAARREGVEHVVLVSSLTVQTHPHLGPADENLAVEQLLKESGMAWTILRPTQFASNALIWAASIRDRKTVRAPYAGTALPTIHPADIASVARVALTEPGHHGHTYALTGPQPITARQQVEAIAAALGREVPFAEISRQQAHPQMVAVFGAAAADAVLDVTGGDVNPELLMVRDTVSQVTGAPARPFRQWASENADAFR</sequence>
<keyword evidence="3" id="KW-1185">Reference proteome</keyword>
<dbReference type="RefSeq" id="WP_350892204.1">
    <property type="nucleotide sequence ID" value="NZ_JBEOTR010000035.1"/>
</dbReference>
<name>A0ABW8HKU8_9ACTN</name>
<dbReference type="PANTHER" id="PTHR43162:SF1">
    <property type="entry name" value="PRESTALK A DIFFERENTIATION PROTEIN A"/>
    <property type="match status" value="1"/>
</dbReference>
<evidence type="ECO:0000313" key="3">
    <source>
        <dbReference type="Proteomes" id="UP001617907"/>
    </source>
</evidence>
<dbReference type="Pfam" id="PF13460">
    <property type="entry name" value="NAD_binding_10"/>
    <property type="match status" value="1"/>
</dbReference>
<gene>
    <name evidence="2" type="ORF">ACIQFM_34610</name>
</gene>
<dbReference type="PANTHER" id="PTHR43162">
    <property type="match status" value="1"/>
</dbReference>
<evidence type="ECO:0000313" key="2">
    <source>
        <dbReference type="EMBL" id="MFJ6041371.1"/>
    </source>
</evidence>
<reference evidence="2 3" key="1">
    <citation type="submission" date="2024-10" db="EMBL/GenBank/DDBJ databases">
        <title>The Natural Products Discovery Center: Release of the First 8490 Sequenced Strains for Exploring Actinobacteria Biosynthetic Diversity.</title>
        <authorList>
            <person name="Kalkreuter E."/>
            <person name="Kautsar S.A."/>
            <person name="Yang D."/>
            <person name="Bader C.D."/>
            <person name="Teijaro C.N."/>
            <person name="Fluegel L."/>
            <person name="Davis C.M."/>
            <person name="Simpson J.R."/>
            <person name="Lauterbach L."/>
            <person name="Steele A.D."/>
            <person name="Gui C."/>
            <person name="Meng S."/>
            <person name="Li G."/>
            <person name="Viehrig K."/>
            <person name="Ye F."/>
            <person name="Su P."/>
            <person name="Kiefer A.F."/>
            <person name="Nichols A."/>
            <person name="Cepeda A.J."/>
            <person name="Yan W."/>
            <person name="Fan B."/>
            <person name="Jiang Y."/>
            <person name="Adhikari A."/>
            <person name="Zheng C.-J."/>
            <person name="Schuster L."/>
            <person name="Cowan T.M."/>
            <person name="Smanski M.J."/>
            <person name="Chevrette M.G."/>
            <person name="De Carvalho L.P.S."/>
            <person name="Shen B."/>
        </authorList>
    </citation>
    <scope>NUCLEOTIDE SEQUENCE [LARGE SCALE GENOMIC DNA]</scope>
    <source>
        <strain evidence="2 3">NPDC093086</strain>
    </source>
</reference>
<dbReference type="InterPro" id="IPR016040">
    <property type="entry name" value="NAD(P)-bd_dom"/>
</dbReference>
<evidence type="ECO:0000259" key="1">
    <source>
        <dbReference type="Pfam" id="PF13460"/>
    </source>
</evidence>
<dbReference type="Gene3D" id="3.90.25.10">
    <property type="entry name" value="UDP-galactose 4-epimerase, domain 1"/>
    <property type="match status" value="1"/>
</dbReference>
<comment type="caution">
    <text evidence="2">The sequence shown here is derived from an EMBL/GenBank/DDBJ whole genome shotgun (WGS) entry which is preliminary data.</text>
</comment>
<proteinExistence type="predicted"/>
<dbReference type="EMBL" id="JBIVPC010000026">
    <property type="protein sequence ID" value="MFJ6041371.1"/>
    <property type="molecule type" value="Genomic_DNA"/>
</dbReference>
<protein>
    <submittedName>
        <fullName evidence="2">SDR family oxidoreductase</fullName>
    </submittedName>
</protein>
<organism evidence="2 3">
    <name type="scientific">Streptomyces ardesiacus</name>
    <dbReference type="NCBI Taxonomy" id="285564"/>
    <lineage>
        <taxon>Bacteria</taxon>
        <taxon>Bacillati</taxon>
        <taxon>Actinomycetota</taxon>
        <taxon>Actinomycetes</taxon>
        <taxon>Kitasatosporales</taxon>
        <taxon>Streptomycetaceae</taxon>
        <taxon>Streptomyces</taxon>
    </lineage>
</organism>